<dbReference type="EMBL" id="JAURVH010001529">
    <property type="protein sequence ID" value="KAK5908068.1"/>
    <property type="molecule type" value="Genomic_DNA"/>
</dbReference>
<feature type="region of interest" description="Disordered" evidence="1">
    <location>
        <begin position="1"/>
        <end position="68"/>
    </location>
</feature>
<feature type="compositionally biased region" description="Pro residues" evidence="1">
    <location>
        <begin position="38"/>
        <end position="47"/>
    </location>
</feature>
<evidence type="ECO:0000313" key="2">
    <source>
        <dbReference type="EMBL" id="KAK5908068.1"/>
    </source>
</evidence>
<comment type="caution">
    <text evidence="2">The sequence shown here is derived from an EMBL/GenBank/DDBJ whole genome shotgun (WGS) entry which is preliminary data.</text>
</comment>
<gene>
    <name evidence="2" type="ORF">CgunFtcFv8_016158</name>
</gene>
<proteinExistence type="predicted"/>
<dbReference type="AlphaFoldDB" id="A0AAN8CVU5"/>
<protein>
    <submittedName>
        <fullName evidence="2">Uncharacterized protein</fullName>
    </submittedName>
</protein>
<accession>A0AAN8CVU5</accession>
<organism evidence="2 3">
    <name type="scientific">Champsocephalus gunnari</name>
    <name type="common">Mackerel icefish</name>
    <dbReference type="NCBI Taxonomy" id="52237"/>
    <lineage>
        <taxon>Eukaryota</taxon>
        <taxon>Metazoa</taxon>
        <taxon>Chordata</taxon>
        <taxon>Craniata</taxon>
        <taxon>Vertebrata</taxon>
        <taxon>Euteleostomi</taxon>
        <taxon>Actinopterygii</taxon>
        <taxon>Neopterygii</taxon>
        <taxon>Teleostei</taxon>
        <taxon>Neoteleostei</taxon>
        <taxon>Acanthomorphata</taxon>
        <taxon>Eupercaria</taxon>
        <taxon>Perciformes</taxon>
        <taxon>Notothenioidei</taxon>
        <taxon>Channichthyidae</taxon>
        <taxon>Champsocephalus</taxon>
    </lineage>
</organism>
<name>A0AAN8CVU5_CHAGU</name>
<reference evidence="2 3" key="1">
    <citation type="journal article" date="2023" name="Mol. Biol. Evol.">
        <title>Genomics of Secondarily Temperate Adaptation in the Only Non-Antarctic Icefish.</title>
        <authorList>
            <person name="Rivera-Colon A.G."/>
            <person name="Rayamajhi N."/>
            <person name="Minhas B.F."/>
            <person name="Madrigal G."/>
            <person name="Bilyk K.T."/>
            <person name="Yoon V."/>
            <person name="Hune M."/>
            <person name="Gregory S."/>
            <person name="Cheng C.H.C."/>
            <person name="Catchen J.M."/>
        </authorList>
    </citation>
    <scope>NUCLEOTIDE SEQUENCE [LARGE SCALE GENOMIC DNA]</scope>
    <source>
        <tissue evidence="2">White muscle</tissue>
    </source>
</reference>
<feature type="compositionally biased region" description="Basic and acidic residues" evidence="1">
    <location>
        <begin position="58"/>
        <end position="68"/>
    </location>
</feature>
<evidence type="ECO:0000256" key="1">
    <source>
        <dbReference type="SAM" id="MobiDB-lite"/>
    </source>
</evidence>
<sequence length="68" mass="7334">MTATGSERQIEPGTVGMDPYLGENGWHSSSQHASPSAISPPSPPPRLHAPLQLTLGKYIERQETITSH</sequence>
<keyword evidence="3" id="KW-1185">Reference proteome</keyword>
<feature type="compositionally biased region" description="Low complexity" evidence="1">
    <location>
        <begin position="27"/>
        <end position="37"/>
    </location>
</feature>
<dbReference type="Proteomes" id="UP001331515">
    <property type="component" value="Unassembled WGS sequence"/>
</dbReference>
<evidence type="ECO:0000313" key="3">
    <source>
        <dbReference type="Proteomes" id="UP001331515"/>
    </source>
</evidence>